<dbReference type="KEGG" id="mtw:CQW49_21945"/>
<name>A0A2D2D6S7_METT3</name>
<dbReference type="RefSeq" id="WP_040567887.1">
    <property type="nucleotide sequence ID" value="NZ_ADVE02000002.1"/>
</dbReference>
<dbReference type="PROSITE" id="PS50983">
    <property type="entry name" value="FE_B12_PBP"/>
    <property type="match status" value="1"/>
</dbReference>
<dbReference type="GO" id="GO:0071281">
    <property type="term" value="P:cellular response to iron ion"/>
    <property type="evidence" value="ECO:0007669"/>
    <property type="project" value="TreeGrafter"/>
</dbReference>
<keyword evidence="2" id="KW-0614">Plasmid</keyword>
<gene>
    <name evidence="2" type="ORF">CQW49_21945</name>
</gene>
<feature type="domain" description="Fe/B12 periplasmic-binding" evidence="1">
    <location>
        <begin position="13"/>
        <end position="280"/>
    </location>
</feature>
<dbReference type="Pfam" id="PF01497">
    <property type="entry name" value="Peripla_BP_2"/>
    <property type="match status" value="1"/>
</dbReference>
<proteinExistence type="predicted"/>
<dbReference type="Gene3D" id="3.40.50.1980">
    <property type="entry name" value="Nitrogenase molybdenum iron protein domain"/>
    <property type="match status" value="2"/>
</dbReference>
<keyword evidence="3" id="KW-1185">Reference proteome</keyword>
<dbReference type="PANTHER" id="PTHR30535">
    <property type="entry name" value="VITAMIN B12-BINDING PROTEIN"/>
    <property type="match status" value="1"/>
</dbReference>
<dbReference type="InterPro" id="IPR050902">
    <property type="entry name" value="ABC_Transporter_SBP"/>
</dbReference>
<accession>A0A2D2D6S7</accession>
<evidence type="ECO:0000313" key="3">
    <source>
        <dbReference type="Proteomes" id="UP000230709"/>
    </source>
</evidence>
<dbReference type="EMBL" id="CP023738">
    <property type="protein sequence ID" value="ATQ70717.1"/>
    <property type="molecule type" value="Genomic_DNA"/>
</dbReference>
<reference evidence="3" key="1">
    <citation type="submission" date="2017-10" db="EMBL/GenBank/DDBJ databases">
        <title>Completed PacBio SMRT sequence of Methylosinus trichosporium OB3b reveals presence of a third large plasmid.</title>
        <authorList>
            <person name="Charles T.C."/>
            <person name="Lynch M.D.J."/>
            <person name="Heil J.R."/>
            <person name="Cheng J."/>
        </authorList>
    </citation>
    <scope>NUCLEOTIDE SEQUENCE [LARGE SCALE GENOMIC DNA]</scope>
    <source>
        <strain evidence="3">OB3b</strain>
        <plasmid evidence="3">pob3b1</plasmid>
    </source>
</reference>
<geneLocation type="plasmid" evidence="3">
    <name>pob3b1</name>
</geneLocation>
<dbReference type="PANTHER" id="PTHR30535:SF34">
    <property type="entry name" value="MOLYBDATE-BINDING PROTEIN MOLA"/>
    <property type="match status" value="1"/>
</dbReference>
<evidence type="ECO:0000259" key="1">
    <source>
        <dbReference type="PROSITE" id="PS50983"/>
    </source>
</evidence>
<organism evidence="2 3">
    <name type="scientific">Methylosinus trichosporium (strain ATCC 35070 / NCIMB 11131 / UNIQEM 75 / OB3b)</name>
    <dbReference type="NCBI Taxonomy" id="595536"/>
    <lineage>
        <taxon>Bacteria</taxon>
        <taxon>Pseudomonadati</taxon>
        <taxon>Pseudomonadota</taxon>
        <taxon>Alphaproteobacteria</taxon>
        <taxon>Hyphomicrobiales</taxon>
        <taxon>Methylocystaceae</taxon>
        <taxon>Methylosinus</taxon>
    </lineage>
</organism>
<dbReference type="STRING" id="595536.GCA_000178815_00318"/>
<protein>
    <submittedName>
        <fullName evidence="2">ABC transporter substrate-binding protein</fullName>
    </submittedName>
</protein>
<evidence type="ECO:0000313" key="2">
    <source>
        <dbReference type="EMBL" id="ATQ70717.1"/>
    </source>
</evidence>
<dbReference type="InterPro" id="IPR002491">
    <property type="entry name" value="ABC_transptr_periplasmic_BD"/>
</dbReference>
<dbReference type="AlphaFoldDB" id="A0A2D2D6S7"/>
<dbReference type="Proteomes" id="UP000230709">
    <property type="component" value="Plasmid pOB3b1"/>
</dbReference>
<dbReference type="SUPFAM" id="SSF53807">
    <property type="entry name" value="Helical backbone' metal receptor"/>
    <property type="match status" value="1"/>
</dbReference>
<sequence>MRGRDVTAAVPARHALIFAPVSWIYLTIDGDPGHIAAVSRPQSGENELSRGLLRRVFPSVRDLARAPTLGGDSVIPGDPEAILLTRSDAILSWSWFAAPLLRIGAPLVQLDSRASGDVSQSVEHLWRLIGAIADRQERVNFLIRRHVAELDAFSKERAPAPVRRKVAYLFQIDPLIMAFGGTGINADLDRVDADNIGASLHSPHMTIEELIAREPEVVIISGYPKDDAVRRVLDNPALRCTPAVRSKRVYREPHGGMRMEGLVEEPIMLQWMSEVIYPEWIERRFRMKLRQAYADVYGFGLTDDAIDEALVLQENAGSADYSRFLASNDAERR</sequence>